<dbReference type="PANTHER" id="PTHR40265">
    <property type="entry name" value="BLL2707 PROTEIN"/>
    <property type="match status" value="1"/>
</dbReference>
<dbReference type="Gene3D" id="3.10.180.10">
    <property type="entry name" value="2,3-Dihydroxybiphenyl 1,2-Dioxygenase, domain 1"/>
    <property type="match status" value="1"/>
</dbReference>
<dbReference type="PANTHER" id="PTHR40265:SF1">
    <property type="entry name" value="GLYOXALASE-LIKE DOMAIN-CONTAINING PROTEIN"/>
    <property type="match status" value="1"/>
</dbReference>
<organism evidence="2 3">
    <name type="scientific">Trichosporon asahii var. asahii (strain CBS 8904)</name>
    <name type="common">Yeast</name>
    <dbReference type="NCBI Taxonomy" id="1220162"/>
    <lineage>
        <taxon>Eukaryota</taxon>
        <taxon>Fungi</taxon>
        <taxon>Dikarya</taxon>
        <taxon>Basidiomycota</taxon>
        <taxon>Agaricomycotina</taxon>
        <taxon>Tremellomycetes</taxon>
        <taxon>Trichosporonales</taxon>
        <taxon>Trichosporonaceae</taxon>
        <taxon>Trichosporon</taxon>
    </lineage>
</organism>
<reference evidence="2 3" key="1">
    <citation type="journal article" date="2012" name="Eukaryot. Cell">
        <title>Genome sequence of the Trichosporon asahii environmental strain CBS 8904.</title>
        <authorList>
            <person name="Yang R.Y."/>
            <person name="Li H.T."/>
            <person name="Zhu H."/>
            <person name="Zhou G.P."/>
            <person name="Wang M."/>
            <person name="Wang L."/>
        </authorList>
    </citation>
    <scope>NUCLEOTIDE SEQUENCE [LARGE SCALE GENOMIC DNA]</scope>
    <source>
        <strain evidence="2 3">CBS 8904</strain>
    </source>
</reference>
<dbReference type="eggNOG" id="ENOG502SZZU">
    <property type="taxonomic scope" value="Eukaryota"/>
</dbReference>
<dbReference type="SUPFAM" id="SSF54593">
    <property type="entry name" value="Glyoxalase/Bleomycin resistance protein/Dihydroxybiphenyl dioxygenase"/>
    <property type="match status" value="1"/>
</dbReference>
<dbReference type="EMBL" id="AMBO01000352">
    <property type="protein sequence ID" value="EKD00030.1"/>
    <property type="molecule type" value="Genomic_DNA"/>
</dbReference>
<dbReference type="Proteomes" id="UP000006757">
    <property type="component" value="Unassembled WGS sequence"/>
</dbReference>
<name>K1V7Q7_TRIAC</name>
<comment type="caution">
    <text evidence="2">The sequence shown here is derived from an EMBL/GenBank/DDBJ whole genome shotgun (WGS) entry which is preliminary data.</text>
</comment>
<sequence length="239" mass="26809">MVTRPLMSLHRRRSHVVITPIMKAHIDHLVLAAPTLDKGVEYVEKLFGVKLPREQGGAHEGKGTHNVVVSLGDDVYLEILALDPNAKERNDPRWTWLDNKPKDFQPTLETWAVRCKDVRAALEETDIKPGKVVEMQRGDMKWLITIADDGSLKPAADGAFPFMIQWENDSPHPVGSKLKDSGLHLKTLQVRSLDYQDIISCLHGIGLHDHRLRVSLGEGPRLVATITTPDGERTLETHH</sequence>
<gene>
    <name evidence="2" type="ORF">A1Q2_05688</name>
</gene>
<protein>
    <recommendedName>
        <fullName evidence="1">Glyoxalase-like domain-containing protein</fullName>
    </recommendedName>
</protein>
<dbReference type="InterPro" id="IPR029068">
    <property type="entry name" value="Glyas_Bleomycin-R_OHBP_Dase"/>
</dbReference>
<evidence type="ECO:0000313" key="3">
    <source>
        <dbReference type="Proteomes" id="UP000006757"/>
    </source>
</evidence>
<evidence type="ECO:0000259" key="1">
    <source>
        <dbReference type="Pfam" id="PF13468"/>
    </source>
</evidence>
<proteinExistence type="predicted"/>
<feature type="domain" description="Glyoxalase-like" evidence="1">
    <location>
        <begin position="26"/>
        <end position="196"/>
    </location>
</feature>
<dbReference type="HOGENOM" id="CLU_083550_0_0_1"/>
<evidence type="ECO:0000313" key="2">
    <source>
        <dbReference type="EMBL" id="EKD00030.1"/>
    </source>
</evidence>
<dbReference type="InParanoid" id="K1V7Q7"/>
<dbReference type="AlphaFoldDB" id="K1V7Q7"/>
<accession>K1V7Q7</accession>
<keyword evidence="3" id="KW-1185">Reference proteome</keyword>
<dbReference type="InterPro" id="IPR025870">
    <property type="entry name" value="Glyoxalase-like_dom"/>
</dbReference>
<dbReference type="Pfam" id="PF13468">
    <property type="entry name" value="Glyoxalase_3"/>
    <property type="match status" value="1"/>
</dbReference>